<dbReference type="RefSeq" id="YP_010655705.1">
    <property type="nucleotide sequence ID" value="NC_070830.1"/>
</dbReference>
<gene>
    <name evidence="2" type="primary">99</name>
    <name evidence="2" type="ORF">SEA_KIMJONGPHILL_99</name>
</gene>
<evidence type="ECO:0000313" key="3">
    <source>
        <dbReference type="Proteomes" id="UP000683386"/>
    </source>
</evidence>
<dbReference type="EMBL" id="MW822144">
    <property type="protein sequence ID" value="QWT29880.1"/>
    <property type="molecule type" value="Genomic_DNA"/>
</dbReference>
<proteinExistence type="predicted"/>
<dbReference type="KEGG" id="vg:77931571"/>
<protein>
    <submittedName>
        <fullName evidence="2">Membrane protein</fullName>
    </submittedName>
</protein>
<keyword evidence="1" id="KW-1133">Transmembrane helix</keyword>
<keyword evidence="3" id="KW-1185">Reference proteome</keyword>
<accession>A0A8F2IW84</accession>
<keyword evidence="1" id="KW-0472">Membrane</keyword>
<name>A0A8F2IW84_9CAUD</name>
<keyword evidence="1" id="KW-0812">Transmembrane</keyword>
<organism evidence="2 3">
    <name type="scientific">Streptomyces phage KimJongPhill</name>
    <dbReference type="NCBI Taxonomy" id="2848886"/>
    <lineage>
        <taxon>Viruses</taxon>
        <taxon>Duplodnaviria</taxon>
        <taxon>Heunggongvirae</taxon>
        <taxon>Uroviricota</taxon>
        <taxon>Caudoviricetes</taxon>
        <taxon>Zukovirus</taxon>
        <taxon>Zukovirus phill</taxon>
    </lineage>
</organism>
<reference evidence="2" key="1">
    <citation type="submission" date="2021-03" db="EMBL/GenBank/DDBJ databases">
        <authorList>
            <person name="Alqahtani R."/>
            <person name="Behailu E."/>
            <person name="Cappabianca D.W."/>
            <person name="Csanadi-Schwartz K.M."/>
            <person name="Dalal A.S."/>
            <person name="Fahim M.S."/>
            <person name="Franklin J.M."/>
            <person name="Gluckman M.H."/>
            <person name="Levine C.J."/>
            <person name="Martin N."/>
            <person name="Milza N."/>
            <person name="Najmabadi R."/>
            <person name="Newman A.M."/>
            <person name="Pajunar M."/>
            <person name="Qalawee I."/>
            <person name="Rizvi A."/>
            <person name="Samuel A."/>
            <person name="Smith A."/>
            <person name="Swann F.E."/>
            <person name="Sweeney P."/>
            <person name="Torres N.R."/>
            <person name="Ventrone L."/>
            <person name="Ventura L."/>
            <person name="Wroe M."/>
            <person name="Acquaye N.A."/>
            <person name="Agnes T.J."/>
            <person name="Ahmed A."/>
            <person name="Ahmed S."/>
            <person name="Amodu B.A."/>
            <person name="Arefeayne N.F."/>
            <person name="Asamoah-Frimpong E.A."/>
            <person name="Attaran A."/>
            <person name="Barragan J.M."/>
            <person name="Baumgarten L.N."/>
            <person name="Berhane B."/>
            <person name="Beyene A."/>
            <person name="Bhattarai B."/>
            <person name="Biondokin D.V."/>
            <person name="Boone B.K."/>
            <person name="Burney S.Z."/>
            <person name="Cayanan J.-R.T."/>
            <person name="Cesta G."/>
            <person name="Chang J."/>
            <person name="Chavez J."/>
            <person name="Chorbajian C."/>
            <person name="Christian S."/>
            <person name="Corns J.R."/>
            <person name="Corns N.R."/>
            <person name="Cowan J.T."/>
            <person name="Coyne C."/>
            <person name="Dadzie B."/>
            <person name="Datu D.-L.V."/>
            <person name="Deng B.C."/>
            <person name="Der L."/>
            <person name="Dickerson K."/>
            <person name="Dozier E."/>
            <person name="Egbunine A.O."/>
            <person name="Farooq M."/>
            <person name="Fonge A.E."/>
            <person name="Ghomsi-Nono M.P."/>
            <person name="Giampietro H."/>
            <person name="Gunnison R.P."/>
            <person name="Han S.H."/>
            <person name="Hennigan A.J."/>
            <person name="Hong A.N."/>
            <person name="Ijomor E.C."/>
            <person name="Jalali A."/>
            <person name="Jamil T.Z."/>
            <person name="Jenkins C.R."/>
            <person name="Joseph M.A."/>
            <person name="Jowanowitch O.J."/>
            <person name="Kang D."/>
            <person name="Khan A."/>
            <person name="Khan Z.K."/>
            <person name="Kiewe T."/>
            <person name="Kjerulf A.B."/>
            <person name="Kolosey V."/>
            <person name="Kurup M."/>
            <person name="Lee V.H."/>
            <person name="Llontop-Maldonado V."/>
            <person name="Long P."/>
            <person name="Lu N."/>
            <person name="Majekodunmi A."/>
            <person name="Malik H.W."/>
            <person name="Marcellino S.C."/>
            <person name="Martinez L.A."/>
            <person name="Meher F.N."/>
            <person name="Michelin M.A."/>
            <person name="Mitchell K.G."/>
            <person name="Mullens W.J."/>
            <person name="Nwakama C."/>
            <person name="Nwosu F.T."/>
            <person name="Oboh E.C."/>
            <person name="Odujinrin O."/>
            <person name="Ogunsan O."/>
            <person name="O'Neill K."/>
            <person name="Oxlaj J.A."/>
            <person name="Patel A.K."/>
            <person name="Patel B.R."/>
            <person name="Pham Q."/>
            <person name="Porter J."/>
            <person name="Portes J."/>
            <person name="Prokopenko A."/>
            <person name="Quraishi M."/>
            <person name="Qureshi M.-A."/>
            <person name="Rivera A."/>
            <person name="Rubalsky V."/>
            <person name="Saikali Y."/>
            <person name="Saqaf K."/>
            <person name="Saroya S.R."/>
            <person name="Seas A."/>
            <person name="Shadrick R.E."/>
            <person name="Sharda N."/>
            <person name="Sigindere M.T."/>
            <person name="Simbi V.G."/>
            <person name="Thuzar C."/>
            <person name="Tran K."/>
            <person name="Tran V.D."/>
            <person name="Trang W."/>
            <person name="Vaishnav N."/>
            <person name="Vuong K."/>
            <person name="Walker C."/>
            <person name="Wallace S.A."/>
            <person name="Warfield J.C."/>
            <person name="Wikina T."/>
            <person name="Wobbeking F.T."/>
            <person name="Worrent L.D."/>
            <person name="Yan T."/>
            <person name="Zehra A."/>
            <person name="Avazpour P."/>
            <person name="Kim F.M."/>
            <person name="Mason K."/>
            <person name="Nguyen D.A."/>
            <person name="Pettit S.M."/>
            <person name="Zhou O.J."/>
            <person name="Brissett D.L."/>
            <person name="Gualtieri C."/>
            <person name="Hufford T.M."/>
            <person name="Ko J.M."/>
            <person name="Novak J.K."/>
            <person name="Smith Z.M."/>
            <person name="Mayer-Bacon C."/>
            <person name="Erill I."/>
            <person name="Caruso S.M."/>
            <person name="Garlena R.A."/>
            <person name="Russell D.A."/>
            <person name="Pope W.H."/>
            <person name="Jacobs-Sera D."/>
            <person name="Hatfull G.F."/>
        </authorList>
    </citation>
    <scope>NUCLEOTIDE SEQUENCE</scope>
</reference>
<evidence type="ECO:0000256" key="1">
    <source>
        <dbReference type="SAM" id="Phobius"/>
    </source>
</evidence>
<dbReference type="Proteomes" id="UP000683386">
    <property type="component" value="Segment"/>
</dbReference>
<sequence>MMNHRQRDPEGLWALLAGMTAIVFITTGVILGPDGIAALWDMIF</sequence>
<evidence type="ECO:0000313" key="2">
    <source>
        <dbReference type="EMBL" id="QWT29880.1"/>
    </source>
</evidence>
<dbReference type="GeneID" id="77931571"/>
<feature type="transmembrane region" description="Helical" evidence="1">
    <location>
        <begin position="12"/>
        <end position="32"/>
    </location>
</feature>